<keyword evidence="6 10" id="KW-0482">Metalloprotease</keyword>
<feature type="region of interest" description="Disordered" evidence="7">
    <location>
        <begin position="201"/>
        <end position="228"/>
    </location>
</feature>
<keyword evidence="3 8" id="KW-0732">Signal</keyword>
<feature type="domain" description="FTP" evidence="9">
    <location>
        <begin position="75"/>
        <end position="104"/>
    </location>
</feature>
<gene>
    <name evidence="10" type="ORF">SAMN06265361_10379</name>
</gene>
<evidence type="ECO:0000256" key="3">
    <source>
        <dbReference type="ARBA" id="ARBA00022729"/>
    </source>
</evidence>
<evidence type="ECO:0000256" key="7">
    <source>
        <dbReference type="SAM" id="MobiDB-lite"/>
    </source>
</evidence>
<keyword evidence="11" id="KW-1185">Reference proteome</keyword>
<evidence type="ECO:0000256" key="4">
    <source>
        <dbReference type="ARBA" id="ARBA00022801"/>
    </source>
</evidence>
<dbReference type="PANTHER" id="PTHR33794">
    <property type="entry name" value="BACILLOLYSIN"/>
    <property type="match status" value="1"/>
</dbReference>
<evidence type="ECO:0000313" key="10">
    <source>
        <dbReference type="EMBL" id="SMP17743.1"/>
    </source>
</evidence>
<protein>
    <submittedName>
        <fullName evidence="10">Zn-dependent metalloprotease</fullName>
    </submittedName>
</protein>
<reference evidence="10" key="1">
    <citation type="submission" date="2017-05" db="EMBL/GenBank/DDBJ databases">
        <authorList>
            <person name="Varghese N."/>
            <person name="Submissions S."/>
        </authorList>
    </citation>
    <scope>NUCLEOTIDE SEQUENCE</scope>
    <source>
        <strain evidence="10">DSM 45262</strain>
    </source>
</reference>
<evidence type="ECO:0000256" key="2">
    <source>
        <dbReference type="ARBA" id="ARBA00022723"/>
    </source>
</evidence>
<dbReference type="InterPro" id="IPR001842">
    <property type="entry name" value="Peptidase_M36"/>
</dbReference>
<dbReference type="GO" id="GO:0006508">
    <property type="term" value="P:proteolysis"/>
    <property type="evidence" value="ECO:0007669"/>
    <property type="project" value="UniProtKB-KW"/>
</dbReference>
<dbReference type="Gene3D" id="1.10.390.10">
    <property type="entry name" value="Neutral Protease Domain 2"/>
    <property type="match status" value="1"/>
</dbReference>
<evidence type="ECO:0000256" key="8">
    <source>
        <dbReference type="SAM" id="SignalP"/>
    </source>
</evidence>
<dbReference type="InterPro" id="IPR050728">
    <property type="entry name" value="Zinc_Metalloprotease_M4"/>
</dbReference>
<dbReference type="Pfam" id="PF07504">
    <property type="entry name" value="FTP"/>
    <property type="match status" value="1"/>
</dbReference>
<comment type="caution">
    <text evidence="10">The sequence shown here is derived from an EMBL/GenBank/DDBJ whole genome shotgun (WGS) entry which is preliminary data.</text>
</comment>
<dbReference type="GO" id="GO:0004222">
    <property type="term" value="F:metalloendopeptidase activity"/>
    <property type="evidence" value="ECO:0007669"/>
    <property type="project" value="InterPro"/>
</dbReference>
<dbReference type="AlphaFoldDB" id="A0AA45WND8"/>
<dbReference type="Pfam" id="PF02128">
    <property type="entry name" value="Peptidase_M36"/>
    <property type="match status" value="1"/>
</dbReference>
<evidence type="ECO:0000259" key="9">
    <source>
        <dbReference type="Pfam" id="PF07504"/>
    </source>
</evidence>
<feature type="chain" id="PRO_5041309198" evidence="8">
    <location>
        <begin position="26"/>
        <end position="505"/>
    </location>
</feature>
<keyword evidence="5" id="KW-0862">Zinc</keyword>
<accession>A0AA45WND8</accession>
<dbReference type="RefSeq" id="WP_284724199.1">
    <property type="nucleotide sequence ID" value="NZ_FXTU01000003.1"/>
</dbReference>
<dbReference type="GO" id="GO:0005615">
    <property type="term" value="C:extracellular space"/>
    <property type="evidence" value="ECO:0007669"/>
    <property type="project" value="InterPro"/>
</dbReference>
<keyword evidence="2" id="KW-0479">Metal-binding</keyword>
<evidence type="ECO:0000313" key="11">
    <source>
        <dbReference type="Proteomes" id="UP001157946"/>
    </source>
</evidence>
<feature type="signal peptide" evidence="8">
    <location>
        <begin position="1"/>
        <end position="25"/>
    </location>
</feature>
<keyword evidence="1" id="KW-0645">Protease</keyword>
<name>A0AA45WND8_9BACL</name>
<organism evidence="10 11">
    <name type="scientific">Laceyella tengchongensis</name>
    <dbReference type="NCBI Taxonomy" id="574699"/>
    <lineage>
        <taxon>Bacteria</taxon>
        <taxon>Bacillati</taxon>
        <taxon>Bacillota</taxon>
        <taxon>Bacilli</taxon>
        <taxon>Bacillales</taxon>
        <taxon>Thermoactinomycetaceae</taxon>
        <taxon>Laceyella</taxon>
    </lineage>
</organism>
<dbReference type="InterPro" id="IPR011096">
    <property type="entry name" value="FTP_domain"/>
</dbReference>
<evidence type="ECO:0000256" key="6">
    <source>
        <dbReference type="ARBA" id="ARBA00023049"/>
    </source>
</evidence>
<dbReference type="GO" id="GO:0008270">
    <property type="term" value="F:zinc ion binding"/>
    <property type="evidence" value="ECO:0007669"/>
    <property type="project" value="InterPro"/>
</dbReference>
<proteinExistence type="predicted"/>
<keyword evidence="4" id="KW-0378">Hydrolase</keyword>
<dbReference type="Gene3D" id="3.10.170.10">
    <property type="match status" value="1"/>
</dbReference>
<dbReference type="SUPFAM" id="SSF55486">
    <property type="entry name" value="Metalloproteases ('zincins'), catalytic domain"/>
    <property type="match status" value="1"/>
</dbReference>
<sequence length="505" mass="54921">MAKRNFFIATTTAIALTLSIPIAFAEPGTSSDQSQVKTLDAKSIADQYLKQNADKYQLPSDLSGLKYVTTIDTPAGSYVRYQQEIQGAPVFTKQVTVTIDRTGTPLLAVSDYVPYSSIEQMKKKISHSEAEAKALSYIGGNDTSKWTPASRQFGYVIENGKAIPSYHVVVRTKTPKDEWDTYIHAGSGKLLKKKNRVQHVTGTGTVFNPNPVESKGTTSGLSDNQDKDSAALTSQLKSVILQGLDGSGYLRGQYVTISSKAKTYSATNTFNYTRANDSFEDVMAYYHIDSLQRYIQSLGFNNINNRAIKVNVNGTTADNSYYSPATKSLTFGTGGVDDAEDAGIIAHEYGHSIQDNQVPDWGQSAEGGAMGEGFGDFLGATYEDAMTGNDSYGKACIGEWDAVSYSSTNPPCLRRLDTNKVYPRDWAGEVHDDGEIWSQGEYEMAKAFGRDVATKLILQSHWSLTPNATFADGAKAIKQADVMLYNGAHAAQIDAIWAARGIPTN</sequence>
<dbReference type="Proteomes" id="UP001157946">
    <property type="component" value="Unassembled WGS sequence"/>
</dbReference>
<evidence type="ECO:0000256" key="1">
    <source>
        <dbReference type="ARBA" id="ARBA00022670"/>
    </source>
</evidence>
<dbReference type="PANTHER" id="PTHR33794:SF1">
    <property type="entry name" value="BACILLOLYSIN"/>
    <property type="match status" value="1"/>
</dbReference>
<evidence type="ECO:0000256" key="5">
    <source>
        <dbReference type="ARBA" id="ARBA00022833"/>
    </source>
</evidence>
<dbReference type="EMBL" id="FXTU01000003">
    <property type="protein sequence ID" value="SMP17743.1"/>
    <property type="molecule type" value="Genomic_DNA"/>
</dbReference>
<dbReference type="InterPro" id="IPR027268">
    <property type="entry name" value="Peptidase_M4/M1_CTD_sf"/>
</dbReference>